<accession>A0AAW1S0N2</accession>
<keyword evidence="3" id="KW-1185">Reference proteome</keyword>
<dbReference type="Proteomes" id="UP001485043">
    <property type="component" value="Unassembled WGS sequence"/>
</dbReference>
<feature type="compositionally biased region" description="Basic and acidic residues" evidence="1">
    <location>
        <begin position="1"/>
        <end position="10"/>
    </location>
</feature>
<evidence type="ECO:0000313" key="3">
    <source>
        <dbReference type="Proteomes" id="UP001485043"/>
    </source>
</evidence>
<dbReference type="AlphaFoldDB" id="A0AAW1S0N2"/>
<comment type="caution">
    <text evidence="2">The sequence shown here is derived from an EMBL/GenBank/DDBJ whole genome shotgun (WGS) entry which is preliminary data.</text>
</comment>
<evidence type="ECO:0000313" key="2">
    <source>
        <dbReference type="EMBL" id="KAK9839555.1"/>
    </source>
</evidence>
<reference evidence="2 3" key="1">
    <citation type="journal article" date="2024" name="Nat. Commun.">
        <title>Phylogenomics reveals the evolutionary origins of lichenization in chlorophyte algae.</title>
        <authorList>
            <person name="Puginier C."/>
            <person name="Libourel C."/>
            <person name="Otte J."/>
            <person name="Skaloud P."/>
            <person name="Haon M."/>
            <person name="Grisel S."/>
            <person name="Petersen M."/>
            <person name="Berrin J.G."/>
            <person name="Delaux P.M."/>
            <person name="Dal Grande F."/>
            <person name="Keller J."/>
        </authorList>
    </citation>
    <scope>NUCLEOTIDE SEQUENCE [LARGE SCALE GENOMIC DNA]</scope>
    <source>
        <strain evidence="2 3">SAG 2523</strain>
    </source>
</reference>
<evidence type="ECO:0000256" key="1">
    <source>
        <dbReference type="SAM" id="MobiDB-lite"/>
    </source>
</evidence>
<proteinExistence type="predicted"/>
<sequence length="70" mass="7226">MSGEVDRQKAEGQTASGAAKETFGTGSAAQSEAGKKGAEISAGASDAERKARGQKAADTRAERYGEQRHQ</sequence>
<evidence type="ECO:0008006" key="4">
    <source>
        <dbReference type="Google" id="ProtNLM"/>
    </source>
</evidence>
<organism evidence="2 3">
    <name type="scientific">Apatococcus fuscideae</name>
    <dbReference type="NCBI Taxonomy" id="2026836"/>
    <lineage>
        <taxon>Eukaryota</taxon>
        <taxon>Viridiplantae</taxon>
        <taxon>Chlorophyta</taxon>
        <taxon>core chlorophytes</taxon>
        <taxon>Trebouxiophyceae</taxon>
        <taxon>Chlorellales</taxon>
        <taxon>Chlorellaceae</taxon>
        <taxon>Apatococcus</taxon>
    </lineage>
</organism>
<name>A0AAW1S0N2_9CHLO</name>
<protein>
    <recommendedName>
        <fullName evidence="4">CsbD family protein</fullName>
    </recommendedName>
</protein>
<gene>
    <name evidence="2" type="ORF">WJX84_012032</name>
</gene>
<feature type="compositionally biased region" description="Basic and acidic residues" evidence="1">
    <location>
        <begin position="46"/>
        <end position="70"/>
    </location>
</feature>
<dbReference type="EMBL" id="JALJOV010001855">
    <property type="protein sequence ID" value="KAK9839555.1"/>
    <property type="molecule type" value="Genomic_DNA"/>
</dbReference>
<feature type="region of interest" description="Disordered" evidence="1">
    <location>
        <begin position="1"/>
        <end position="70"/>
    </location>
</feature>